<dbReference type="SUPFAM" id="SSF51445">
    <property type="entry name" value="(Trans)glycosidases"/>
    <property type="match status" value="1"/>
</dbReference>
<dbReference type="PROSITE" id="PS00608">
    <property type="entry name" value="GLYCOSYL_HYDROL_F2_2"/>
    <property type="match status" value="1"/>
</dbReference>
<dbReference type="InterPro" id="IPR006102">
    <property type="entry name" value="Ig-like_GH2"/>
</dbReference>
<comment type="cofactor">
    <cofactor evidence="2">
        <name>Ca(2+)</name>
        <dbReference type="ChEBI" id="CHEBI:29108"/>
    </cofactor>
</comment>
<feature type="region of interest" description="Disordered" evidence="11">
    <location>
        <begin position="1070"/>
        <end position="1120"/>
    </location>
</feature>
<dbReference type="InterPro" id="IPR013783">
    <property type="entry name" value="Ig-like_fold"/>
</dbReference>
<evidence type="ECO:0000313" key="13">
    <source>
        <dbReference type="EMBL" id="CAG5012796.1"/>
    </source>
</evidence>
<evidence type="ECO:0000259" key="12">
    <source>
        <dbReference type="SMART" id="SM01038"/>
    </source>
</evidence>
<protein>
    <recommendedName>
        <fullName evidence="5 10">Beta-galactosidase</fullName>
        <ecNumber evidence="5 10">3.2.1.23</ecNumber>
    </recommendedName>
    <alternativeName>
        <fullName evidence="9 10">Lactase</fullName>
    </alternativeName>
</protein>
<dbReference type="EC" id="3.2.1.23" evidence="5 10"/>
<evidence type="ECO:0000256" key="5">
    <source>
        <dbReference type="ARBA" id="ARBA00012756"/>
    </source>
</evidence>
<dbReference type="PANTHER" id="PTHR46323:SF2">
    <property type="entry name" value="BETA-GALACTOSIDASE"/>
    <property type="match status" value="1"/>
</dbReference>
<dbReference type="InterPro" id="IPR032312">
    <property type="entry name" value="LacZ_4"/>
</dbReference>
<dbReference type="Proteomes" id="UP000680038">
    <property type="component" value="Unassembled WGS sequence"/>
</dbReference>
<keyword evidence="7" id="KW-0106">Calcium</keyword>
<dbReference type="Gene3D" id="3.20.20.80">
    <property type="entry name" value="Glycosidases"/>
    <property type="match status" value="1"/>
</dbReference>
<dbReference type="InterPro" id="IPR023232">
    <property type="entry name" value="Glyco_hydro_2_AS"/>
</dbReference>
<dbReference type="GO" id="GO:0005990">
    <property type="term" value="P:lactose catabolic process"/>
    <property type="evidence" value="ECO:0007669"/>
    <property type="project" value="TreeGrafter"/>
</dbReference>
<proteinExistence type="inferred from homology"/>
<dbReference type="InterPro" id="IPR006103">
    <property type="entry name" value="Glyco_hydro_2_cat"/>
</dbReference>
<dbReference type="AlphaFoldDB" id="A0A916JJX1"/>
<sequence>MIDFYQMRISLIVLCTLTGFFPSLGQVIPEWQDPEVTSINTEKPRTDFIPYPDEKSALAFEKQTPFVKSLNGSWKFKWAQHPSKAPSNFFEPSLPDNNWDHIPVPSNWQVIGAREGRKYDRPIFTNIKHPFRANPPRIDADTNAVGLYRTTFSVDENLKNKTFFLHFGGVQSACYVWLNGEAIGYHEDGMTPFEFNVSDVVKPGINHLAVEVINWSDGSYLEDQDYWRLSGIFRDVNLIIHPEVSLTDFSVRTLFDASYLNATLKLRAFVKNYGTENAYAHQLVFTLTDANKQVVLPPVSQTISSISALQEFPVRLDIPIANPEKWSAENPYLYTLTIQLMNSDGKVLEAASQRVGFRDVKIKGGQLLVNGRAITLKGVNRHEFDPETGRVISRESMIRDIKLMKQHNINAVRTSHYPNVSEWYDLCDQYGLYVMDEANIESHELWNKNIILADNPRWKSAFLARANAMIERDKNHPCVVIWSLGNESGMGQNFVSMADFIHLADPSRPIHYEGRKDYSPTSLSSFDIISVMYPSLKDMAELVKKDRTRPLIVCEYAHGMGNSIGNLKEYWDVIERNPTMQGGFIWDWVDQGLRLKKTDGSAYWDYFNYIDGANAGDGLVNPDRTPQPELSEVKKVYQYIKFDSPDTLKAGQKLITIRNAYDFITLANYEVVWTLLENGKIIGKGNLPPLNLAPQQTQQISIPFQLPASPKPGVEYFLNISFVQKVAADWAPKGHETAWQQFVVQVPSAAKSTISLSKNTGLRISHVSSTRLQITGQLFSVLFDKKQGGLVSFKNKQEEMLQGPVYPDFWRVSTDNDEGGKNASFAAQWRKAGLDTLELISSDLKTDRINTHAQRVTFTNIYKISGGEVQMSAVYTVYATGDIHVDNRYNFSGQWPFLAKIGSRFQMPHTFNKIQWYGRGPHETYADRKTSGRVGMYNGTVADQHFSYISPQENGNKTDVRWALLTNSDGLGILAVSDSVFNINVHDYSARELQAAKARGAVLTRGNSTTVNIDLAQMGLGGDDSWSPRVHDQYRIPAKAYRYAYRLRAVDHTTKIEDVISGTLPYLNNTGGEPLESISEDTINQEDTPEETVAPAKRTVTKRKYSSKKRSTSKKRRRRR</sequence>
<dbReference type="Gene3D" id="2.70.98.10">
    <property type="match status" value="1"/>
</dbReference>
<dbReference type="Pfam" id="PF02837">
    <property type="entry name" value="Glyco_hydro_2_N"/>
    <property type="match status" value="1"/>
</dbReference>
<evidence type="ECO:0000256" key="11">
    <source>
        <dbReference type="SAM" id="MobiDB-lite"/>
    </source>
</evidence>
<comment type="caution">
    <text evidence="13">The sequence shown here is derived from an EMBL/GenBank/DDBJ whole genome shotgun (WGS) entry which is preliminary data.</text>
</comment>
<feature type="compositionally biased region" description="Basic residues" evidence="11">
    <location>
        <begin position="1099"/>
        <end position="1120"/>
    </location>
</feature>
<evidence type="ECO:0000256" key="4">
    <source>
        <dbReference type="ARBA" id="ARBA00011245"/>
    </source>
</evidence>
<dbReference type="Pfam" id="PF02836">
    <property type="entry name" value="Glyco_hydro_2_C"/>
    <property type="match status" value="1"/>
</dbReference>
<comment type="similarity">
    <text evidence="3 10">Belongs to the glycosyl hydrolase 2 family.</text>
</comment>
<dbReference type="PANTHER" id="PTHR46323">
    <property type="entry name" value="BETA-GALACTOSIDASE"/>
    <property type="match status" value="1"/>
</dbReference>
<dbReference type="EMBL" id="CAJRAF010000002">
    <property type="protein sequence ID" value="CAG5012796.1"/>
    <property type="molecule type" value="Genomic_DNA"/>
</dbReference>
<dbReference type="InterPro" id="IPR050347">
    <property type="entry name" value="Bact_Beta-galactosidase"/>
</dbReference>
<dbReference type="PRINTS" id="PR00132">
    <property type="entry name" value="GLHYDRLASE2"/>
</dbReference>
<comment type="catalytic activity">
    <reaction evidence="1 10">
        <text>Hydrolysis of terminal non-reducing beta-D-galactose residues in beta-D-galactosides.</text>
        <dbReference type="EC" id="3.2.1.23"/>
    </reaction>
</comment>
<reference evidence="13" key="1">
    <citation type="submission" date="2021-04" db="EMBL/GenBank/DDBJ databases">
        <authorList>
            <person name="Rodrigo-Torres L."/>
            <person name="Arahal R. D."/>
            <person name="Lucena T."/>
        </authorList>
    </citation>
    <scope>NUCLEOTIDE SEQUENCE</scope>
    <source>
        <strain evidence="13">CECT 9275</strain>
    </source>
</reference>
<dbReference type="SUPFAM" id="SSF49785">
    <property type="entry name" value="Galactose-binding domain-like"/>
    <property type="match status" value="1"/>
</dbReference>
<evidence type="ECO:0000256" key="1">
    <source>
        <dbReference type="ARBA" id="ARBA00001412"/>
    </source>
</evidence>
<dbReference type="GO" id="GO:0009341">
    <property type="term" value="C:beta-galactosidase complex"/>
    <property type="evidence" value="ECO:0007669"/>
    <property type="project" value="InterPro"/>
</dbReference>
<evidence type="ECO:0000256" key="9">
    <source>
        <dbReference type="ARBA" id="ARBA00032230"/>
    </source>
</evidence>
<dbReference type="Pfam" id="PF02929">
    <property type="entry name" value="Bgal_small_N"/>
    <property type="match status" value="1"/>
</dbReference>
<dbReference type="InterPro" id="IPR017853">
    <property type="entry name" value="GH"/>
</dbReference>
<dbReference type="Pfam" id="PF16353">
    <property type="entry name" value="LacZ_4"/>
    <property type="match status" value="1"/>
</dbReference>
<dbReference type="SMART" id="SM01038">
    <property type="entry name" value="Bgal_small_N"/>
    <property type="match status" value="1"/>
</dbReference>
<evidence type="ECO:0000256" key="6">
    <source>
        <dbReference type="ARBA" id="ARBA00022801"/>
    </source>
</evidence>
<evidence type="ECO:0000256" key="8">
    <source>
        <dbReference type="ARBA" id="ARBA00023295"/>
    </source>
</evidence>
<organism evidence="13 14">
    <name type="scientific">Dyadobacter helix</name>
    <dbReference type="NCBI Taxonomy" id="2822344"/>
    <lineage>
        <taxon>Bacteria</taxon>
        <taxon>Pseudomonadati</taxon>
        <taxon>Bacteroidota</taxon>
        <taxon>Cytophagia</taxon>
        <taxon>Cytophagales</taxon>
        <taxon>Spirosomataceae</taxon>
        <taxon>Dyadobacter</taxon>
    </lineage>
</organism>
<dbReference type="InterPro" id="IPR014718">
    <property type="entry name" value="GH-type_carb-bd"/>
</dbReference>
<evidence type="ECO:0000256" key="2">
    <source>
        <dbReference type="ARBA" id="ARBA00001913"/>
    </source>
</evidence>
<keyword evidence="6 10" id="KW-0378">Hydrolase</keyword>
<dbReference type="SUPFAM" id="SSF49303">
    <property type="entry name" value="beta-Galactosidase/glucuronidase domain"/>
    <property type="match status" value="2"/>
</dbReference>
<dbReference type="PROSITE" id="PS00719">
    <property type="entry name" value="GLYCOSYL_HYDROL_F2_1"/>
    <property type="match status" value="1"/>
</dbReference>
<keyword evidence="14" id="KW-1185">Reference proteome</keyword>
<dbReference type="InterPro" id="IPR006101">
    <property type="entry name" value="Glyco_hydro_2"/>
</dbReference>
<dbReference type="Pfam" id="PF00703">
    <property type="entry name" value="Glyco_hydro_2"/>
    <property type="match status" value="1"/>
</dbReference>
<dbReference type="InterPro" id="IPR036156">
    <property type="entry name" value="Beta-gal/glucu_dom_sf"/>
</dbReference>
<keyword evidence="8 10" id="KW-0326">Glycosidase</keyword>
<name>A0A916JJX1_9BACT</name>
<dbReference type="Gene3D" id="2.60.120.260">
    <property type="entry name" value="Galactose-binding domain-like"/>
    <property type="match status" value="1"/>
</dbReference>
<accession>A0A916JJX1</accession>
<dbReference type="InterPro" id="IPR006104">
    <property type="entry name" value="Glyco_hydro_2_N"/>
</dbReference>
<evidence type="ECO:0000313" key="14">
    <source>
        <dbReference type="Proteomes" id="UP000680038"/>
    </source>
</evidence>
<dbReference type="RefSeq" id="WP_215241471.1">
    <property type="nucleotide sequence ID" value="NZ_CAJRAF010000002.1"/>
</dbReference>
<dbReference type="Gene3D" id="2.60.40.10">
    <property type="entry name" value="Immunoglobulins"/>
    <property type="match status" value="2"/>
</dbReference>
<dbReference type="InterPro" id="IPR023230">
    <property type="entry name" value="Glyco_hydro_2_CS"/>
</dbReference>
<dbReference type="InterPro" id="IPR008979">
    <property type="entry name" value="Galactose-bd-like_sf"/>
</dbReference>
<comment type="subunit">
    <text evidence="4">Monomer.</text>
</comment>
<evidence type="ECO:0000256" key="10">
    <source>
        <dbReference type="RuleBase" id="RU361154"/>
    </source>
</evidence>
<dbReference type="GO" id="GO:0004565">
    <property type="term" value="F:beta-galactosidase activity"/>
    <property type="evidence" value="ECO:0007669"/>
    <property type="project" value="UniProtKB-EC"/>
</dbReference>
<evidence type="ECO:0000256" key="7">
    <source>
        <dbReference type="ARBA" id="ARBA00022837"/>
    </source>
</evidence>
<dbReference type="SUPFAM" id="SSF74650">
    <property type="entry name" value="Galactose mutarotase-like"/>
    <property type="match status" value="1"/>
</dbReference>
<dbReference type="InterPro" id="IPR004199">
    <property type="entry name" value="B-gal_small/dom_5"/>
</dbReference>
<evidence type="ECO:0000256" key="3">
    <source>
        <dbReference type="ARBA" id="ARBA00007401"/>
    </source>
</evidence>
<feature type="domain" description="Beta galactosidase small chain/" evidence="12">
    <location>
        <begin position="773"/>
        <end position="1048"/>
    </location>
</feature>
<gene>
    <name evidence="13" type="primary">lacZ</name>
    <name evidence="13" type="ORF">DYBT9275_05249</name>
</gene>
<dbReference type="InterPro" id="IPR011013">
    <property type="entry name" value="Gal_mutarotase_sf_dom"/>
</dbReference>
<dbReference type="GO" id="GO:0030246">
    <property type="term" value="F:carbohydrate binding"/>
    <property type="evidence" value="ECO:0007669"/>
    <property type="project" value="InterPro"/>
</dbReference>